<dbReference type="PANTHER" id="PTHR11042">
    <property type="entry name" value="EUKARYOTIC TRANSLATION INITIATION FACTOR 2-ALPHA KINASE EIF2-ALPHA KINASE -RELATED"/>
    <property type="match status" value="1"/>
</dbReference>
<dbReference type="InterPro" id="IPR001138">
    <property type="entry name" value="Zn2Cys6_DnaBD"/>
</dbReference>
<keyword evidence="1" id="KW-0808">Transferase</keyword>
<evidence type="ECO:0000256" key="2">
    <source>
        <dbReference type="ARBA" id="ARBA00022741"/>
    </source>
</evidence>
<dbReference type="SUPFAM" id="SSF56112">
    <property type="entry name" value="Protein kinase-like (PK-like)"/>
    <property type="match status" value="1"/>
</dbReference>
<dbReference type="GO" id="GO:0008270">
    <property type="term" value="F:zinc ion binding"/>
    <property type="evidence" value="ECO:0007669"/>
    <property type="project" value="InterPro"/>
</dbReference>
<dbReference type="GO" id="GO:0030447">
    <property type="term" value="P:filamentous growth"/>
    <property type="evidence" value="ECO:0007669"/>
    <property type="project" value="UniProtKB-ARBA"/>
</dbReference>
<dbReference type="PROSITE" id="PS00108">
    <property type="entry name" value="PROTEIN_KINASE_ST"/>
    <property type="match status" value="1"/>
</dbReference>
<feature type="compositionally biased region" description="Polar residues" evidence="7">
    <location>
        <begin position="133"/>
        <end position="158"/>
    </location>
</feature>
<dbReference type="OrthoDB" id="4356994at2759"/>
<dbReference type="EMBL" id="SELW01000489">
    <property type="protein sequence ID" value="TID24721.1"/>
    <property type="molecule type" value="Genomic_DNA"/>
</dbReference>
<dbReference type="FunFam" id="1.10.510.10:FF:000536">
    <property type="entry name" value="Cyclin-dependent kinase WEE1"/>
    <property type="match status" value="1"/>
</dbReference>
<accession>A0A4T0X104</accession>
<evidence type="ECO:0000256" key="4">
    <source>
        <dbReference type="ARBA" id="ARBA00022840"/>
    </source>
</evidence>
<keyword evidence="2 6" id="KW-0547">Nucleotide-binding</keyword>
<dbReference type="SMART" id="SM00220">
    <property type="entry name" value="S_TKc"/>
    <property type="match status" value="1"/>
</dbReference>
<proteinExistence type="inferred from homology"/>
<dbReference type="Gene3D" id="3.30.200.20">
    <property type="entry name" value="Phosphorylase Kinase, domain 1"/>
    <property type="match status" value="1"/>
</dbReference>
<reference evidence="10 11" key="1">
    <citation type="journal article" date="2019" name="Front. Genet.">
        <title>Whole-Genome Sequencing of the Opportunistic Yeast Pathogen Candida inconspicua Uncovers Its Hybrid Origin.</title>
        <authorList>
            <person name="Mixao V."/>
            <person name="Hansen A.P."/>
            <person name="Saus E."/>
            <person name="Boekhout T."/>
            <person name="Lass-Florl C."/>
            <person name="Gabaldon T."/>
        </authorList>
    </citation>
    <scope>NUCLEOTIDE SEQUENCE [LARGE SCALE GENOMIC DNA]</scope>
    <source>
        <strain evidence="10 11">CBS 180</strain>
    </source>
</reference>
<evidence type="ECO:0000256" key="6">
    <source>
        <dbReference type="PROSITE-ProRule" id="PRU10141"/>
    </source>
</evidence>
<feature type="region of interest" description="Disordered" evidence="7">
    <location>
        <begin position="133"/>
        <end position="162"/>
    </location>
</feature>
<dbReference type="GO" id="GO:0000981">
    <property type="term" value="F:DNA-binding transcription factor activity, RNA polymerase II-specific"/>
    <property type="evidence" value="ECO:0007669"/>
    <property type="project" value="InterPro"/>
</dbReference>
<dbReference type="CDD" id="cd00067">
    <property type="entry name" value="GAL4"/>
    <property type="match status" value="1"/>
</dbReference>
<feature type="region of interest" description="Disordered" evidence="7">
    <location>
        <begin position="1"/>
        <end position="26"/>
    </location>
</feature>
<name>A0A4T0X104_9ASCO</name>
<dbReference type="STRING" id="52247.A0A4T0X104"/>
<dbReference type="Pfam" id="PF00069">
    <property type="entry name" value="Pkinase"/>
    <property type="match status" value="1"/>
</dbReference>
<dbReference type="PROSITE" id="PS00107">
    <property type="entry name" value="PROTEIN_KINASE_ATP"/>
    <property type="match status" value="1"/>
</dbReference>
<gene>
    <name evidence="10" type="ORF">CANINC_003013</name>
</gene>
<dbReference type="Gene3D" id="4.10.240.10">
    <property type="entry name" value="Zn(2)-C6 fungal-type DNA-binding domain"/>
    <property type="match status" value="1"/>
</dbReference>
<dbReference type="PROSITE" id="PS00463">
    <property type="entry name" value="ZN2_CY6_FUNGAL_1"/>
    <property type="match status" value="1"/>
</dbReference>
<evidence type="ECO:0000256" key="5">
    <source>
        <dbReference type="ARBA" id="ARBA00037982"/>
    </source>
</evidence>
<feature type="domain" description="Zn(2)-C6 fungal-type" evidence="9">
    <location>
        <begin position="950"/>
        <end position="981"/>
    </location>
</feature>
<dbReference type="InterPro" id="IPR008271">
    <property type="entry name" value="Ser/Thr_kinase_AS"/>
</dbReference>
<dbReference type="SUPFAM" id="SSF57701">
    <property type="entry name" value="Zn2/Cys6 DNA-binding domain"/>
    <property type="match status" value="1"/>
</dbReference>
<dbReference type="InterPro" id="IPR050339">
    <property type="entry name" value="CC_SR_Kinase"/>
</dbReference>
<feature type="compositionally biased region" description="Acidic residues" evidence="7">
    <location>
        <begin position="1"/>
        <end position="12"/>
    </location>
</feature>
<dbReference type="PROSITE" id="PS50011">
    <property type="entry name" value="PROTEIN_KINASE_DOM"/>
    <property type="match status" value="1"/>
</dbReference>
<keyword evidence="4 6" id="KW-0067">ATP-binding</keyword>
<dbReference type="Proteomes" id="UP000307173">
    <property type="component" value="Unassembled WGS sequence"/>
</dbReference>
<dbReference type="InterPro" id="IPR036864">
    <property type="entry name" value="Zn2-C6_fun-type_DNA-bd_sf"/>
</dbReference>
<evidence type="ECO:0000259" key="8">
    <source>
        <dbReference type="PROSITE" id="PS50011"/>
    </source>
</evidence>
<feature type="binding site" evidence="6">
    <location>
        <position position="518"/>
    </location>
    <ligand>
        <name>ATP</name>
        <dbReference type="ChEBI" id="CHEBI:30616"/>
    </ligand>
</feature>
<evidence type="ECO:0000259" key="9">
    <source>
        <dbReference type="PROSITE" id="PS50048"/>
    </source>
</evidence>
<evidence type="ECO:0008006" key="12">
    <source>
        <dbReference type="Google" id="ProtNLM"/>
    </source>
</evidence>
<dbReference type="InterPro" id="IPR017441">
    <property type="entry name" value="Protein_kinase_ATP_BS"/>
</dbReference>
<organism evidence="10 11">
    <name type="scientific">Pichia inconspicua</name>
    <dbReference type="NCBI Taxonomy" id="52247"/>
    <lineage>
        <taxon>Eukaryota</taxon>
        <taxon>Fungi</taxon>
        <taxon>Dikarya</taxon>
        <taxon>Ascomycota</taxon>
        <taxon>Saccharomycotina</taxon>
        <taxon>Pichiomycetes</taxon>
        <taxon>Pichiales</taxon>
        <taxon>Pichiaceae</taxon>
        <taxon>Pichia</taxon>
    </lineage>
</organism>
<sequence>MDIDIDMDEDTNNNDTNNEDADKSERFSIDVSSSMLNDINNKENILEDYACSTPMHKTYRQNDNIVNKGNITSTSSPNMRKFSLRRSTGLLNLSLEASPTTERILNASSKNKNEEMLKSFNELSFNASSNSFQKKSNSIFDTPTTSNSPMLSLLSNRRTSSHMQKKLEKKIEKYKGKLSNVSIKKLSPIKLSKNNPFKSNQASNNDTDSKINGVHLRHIPSNNSSIMHVDNGIDIDDDEEEDASPSKHAFTNKSVRPFTTGSLLNNNLHNDDKTSFSAPPIDLEFVKPLQIAFTSNGLKSKSSTKRMKSTMPETPMKRPPILVNIDKIRTKNVNSAPVNSTPNSTFNENSSLFTKNLSNLTDHTNISKLSAINTTDLQNCLKKYSGHENDDDDDEVNDNVNIGFFSGDSMDFEAPKIPPTSGSSYWQRADSRNTSAQSLIKENTVFIPPPGIHKNYSSSPKTPNEFEFLKPSADDSLIVDPESDHHLLHKFGNCKLIGRGEFSIVYEVTFENVKYAVKRTKHKIPGPKTRLRKLEEVEILKALKNENVEGSNDYVLTLISAWEVSSHLYIMTDYCDNGSLDQFLIEQCESSRSRLDEWRVWKILFEILMGLKWIHYNKILHLDLKPANIFITFDGTLKIGDFGVGVKLPIPPFFDREGDREYIAPEIISKHEYSYAADIFSVGLIMVEVAANVVLPDNGTPWQKLRSGDLTDAGKLSSGELDSKSPVIDQMIKKVENWTPYWFYDGKSTLDRLVSWMINPNPKQRPDCLTILNTWECSLVELRRQSGATIYEGEFGPPVNHEELEFENNTLLARGCERLVDLCPPLLYCTVESLNGQKAVQLRAGAGRWCKFSTQAGELNNIDSWFFQLMDTYGPYHHDIQQGGWKRVYEATPMDHDENSNPTYANKAKPYRQFLTTLLDSSTNKLVHIASQPAPDYVATKKRRNRVSVSCMSCKRRKIKCDRDRPLCGSCKKHGYMICVYSNDDSPTPETEEPNKIKKENIKDSIYDDHGDDFKNLLQTLDKLKLTHIQNDEIDQLKEKVEQLKFYLDDKSILTSKTLSGMKHIQMVYLDPVLHANSTLSLNSFELQFGASTITGYSDVDHYMGCIFKNFLPKIEEDIEIWKSQFSIEIYRKALEEIIIQKHFNVSDDRLDKTFDDIKRRKFEFICKLLEKYFIDYDTFTGLLEKSISVYKISIPIIPIVLVEKFTKEHFIKAENGTLKIIKIENDFDFCEILLVLAVLRFGLPKSEDVVKTPKLVDYKTFLQNENIHTDSKTDILNSFLKIIINETDLSQKYNIPMLGTLMILYMISYTHRFNFKSENTGTGLNYGIIATYMAINLGMYNKTLPKLNDSDMYLKYFTLNDYHNTWNLIMFVDTFSSFNSGLPQLINSSIDEIYITNFVDTNCAKLCQFYRKSFRLSNGSYDKDTYKENVDPRIRSGGVTIVQYERFLIEFENFIVQELEPASVSLSKNDLVGVATTIRSLNLLLFLYYNSYFTLVKTYESYKKKDCVAPELLEEFQELEERFFQRCIRFSVVSLVNLNVTLVTLLNERGSFYEKYSFDLMQIFTRTVYTLTTCVCKIIAINKSNGIVEKNKDFGFLLDITKDQSESLSKYFVAKQCDALDNFNFSEDIVELSKTIDEASQNSSAMLKLMIGFFFNTSRSLISQNFMFYALYKYFVIAVKFFYETPGNPKEIDVDAFCQQFSNVDCTWFIKKENV</sequence>
<keyword evidence="3" id="KW-0418">Kinase</keyword>
<dbReference type="Gene3D" id="1.10.510.10">
    <property type="entry name" value="Transferase(Phosphotransferase) domain 1"/>
    <property type="match status" value="1"/>
</dbReference>
<dbReference type="PROSITE" id="PS50048">
    <property type="entry name" value="ZN2_CY6_FUNGAL_2"/>
    <property type="match status" value="1"/>
</dbReference>
<dbReference type="GO" id="GO:0110031">
    <property type="term" value="P:negative regulation of G2/MI transition of meiotic cell cycle"/>
    <property type="evidence" value="ECO:0007669"/>
    <property type="project" value="TreeGrafter"/>
</dbReference>
<dbReference type="GO" id="GO:0005524">
    <property type="term" value="F:ATP binding"/>
    <property type="evidence" value="ECO:0007669"/>
    <property type="project" value="UniProtKB-UniRule"/>
</dbReference>
<feature type="region of interest" description="Disordered" evidence="7">
    <location>
        <begin position="298"/>
        <end position="318"/>
    </location>
</feature>
<evidence type="ECO:0000256" key="1">
    <source>
        <dbReference type="ARBA" id="ARBA00022679"/>
    </source>
</evidence>
<evidence type="ECO:0000313" key="10">
    <source>
        <dbReference type="EMBL" id="TID24721.1"/>
    </source>
</evidence>
<comment type="similarity">
    <text evidence="5">Belongs to the protein kinase superfamily. Ser/Thr protein kinase family. GCN2 subfamily.</text>
</comment>
<dbReference type="InterPro" id="IPR000719">
    <property type="entry name" value="Prot_kinase_dom"/>
</dbReference>
<protein>
    <recommendedName>
        <fullName evidence="12">Protein kinase domain-containing protein</fullName>
    </recommendedName>
</protein>
<keyword evidence="11" id="KW-1185">Reference proteome</keyword>
<dbReference type="InterPro" id="IPR011009">
    <property type="entry name" value="Kinase-like_dom_sf"/>
</dbReference>
<evidence type="ECO:0000313" key="11">
    <source>
        <dbReference type="Proteomes" id="UP000307173"/>
    </source>
</evidence>
<evidence type="ECO:0000256" key="7">
    <source>
        <dbReference type="SAM" id="MobiDB-lite"/>
    </source>
</evidence>
<dbReference type="PANTHER" id="PTHR11042:SF196">
    <property type="entry name" value="MITOSIS INHIBITOR PROTEIN KINASE SWE1"/>
    <property type="match status" value="1"/>
</dbReference>
<dbReference type="GO" id="GO:0004713">
    <property type="term" value="F:protein tyrosine kinase activity"/>
    <property type="evidence" value="ECO:0007669"/>
    <property type="project" value="TreeGrafter"/>
</dbReference>
<dbReference type="GO" id="GO:0005737">
    <property type="term" value="C:cytoplasm"/>
    <property type="evidence" value="ECO:0007669"/>
    <property type="project" value="TreeGrafter"/>
</dbReference>
<comment type="caution">
    <text evidence="10">The sequence shown here is derived from an EMBL/GenBank/DDBJ whole genome shotgun (WGS) entry which is preliminary data.</text>
</comment>
<feature type="domain" description="Protein kinase" evidence="8">
    <location>
        <begin position="491"/>
        <end position="779"/>
    </location>
</feature>
<dbReference type="Pfam" id="PF00172">
    <property type="entry name" value="Zn_clus"/>
    <property type="match status" value="1"/>
</dbReference>
<dbReference type="SMART" id="SM00066">
    <property type="entry name" value="GAL4"/>
    <property type="match status" value="1"/>
</dbReference>
<dbReference type="GO" id="GO:0005634">
    <property type="term" value="C:nucleus"/>
    <property type="evidence" value="ECO:0007669"/>
    <property type="project" value="TreeGrafter"/>
</dbReference>
<evidence type="ECO:0000256" key="3">
    <source>
        <dbReference type="ARBA" id="ARBA00022777"/>
    </source>
</evidence>